<evidence type="ECO:0000256" key="7">
    <source>
        <dbReference type="ARBA" id="ARBA00023244"/>
    </source>
</evidence>
<dbReference type="FunFam" id="3.30.950.10:FF:000001">
    <property type="entry name" value="Siroheme synthase"/>
    <property type="match status" value="1"/>
</dbReference>
<dbReference type="InterPro" id="IPR036108">
    <property type="entry name" value="4pyrrol_syn_uPrphyn_synt_sf"/>
</dbReference>
<dbReference type="InterPro" id="IPR003043">
    <property type="entry name" value="Uropor_MeTrfase_CS"/>
</dbReference>
<evidence type="ECO:0000313" key="13">
    <source>
        <dbReference type="EMBL" id="SFI78098.1"/>
    </source>
</evidence>
<dbReference type="InterPro" id="IPR014776">
    <property type="entry name" value="4pyrrole_Mease_sub2"/>
</dbReference>
<evidence type="ECO:0000259" key="11">
    <source>
        <dbReference type="Pfam" id="PF00590"/>
    </source>
</evidence>
<comment type="pathway">
    <text evidence="8">Porphyrin-containing compound metabolism; siroheme biosynthesis; precorrin-2 from uroporphyrinogen III: step 1/1.</text>
</comment>
<dbReference type="EC" id="2.1.1.107" evidence="2"/>
<dbReference type="Gene3D" id="3.40.1010.10">
    <property type="entry name" value="Cobalt-precorrin-4 Transmethylase, Domain 1"/>
    <property type="match status" value="1"/>
</dbReference>
<dbReference type="SUPFAM" id="SSF53790">
    <property type="entry name" value="Tetrapyrrole methylase"/>
    <property type="match status" value="1"/>
</dbReference>
<dbReference type="Gene3D" id="3.40.50.10090">
    <property type="match status" value="2"/>
</dbReference>
<protein>
    <recommendedName>
        <fullName evidence="2">uroporphyrinogen-III C-methyltransferase</fullName>
        <ecNumber evidence="2">2.1.1.107</ecNumber>
    </recommendedName>
</protein>
<dbReference type="Pfam" id="PF00590">
    <property type="entry name" value="TP_methylase"/>
    <property type="match status" value="1"/>
</dbReference>
<dbReference type="NCBIfam" id="TIGR01469">
    <property type="entry name" value="cobA_cysG_Cterm"/>
    <property type="match status" value="1"/>
</dbReference>
<dbReference type="GO" id="GO:0032259">
    <property type="term" value="P:methylation"/>
    <property type="evidence" value="ECO:0007669"/>
    <property type="project" value="UniProtKB-KW"/>
</dbReference>
<evidence type="ECO:0000259" key="12">
    <source>
        <dbReference type="Pfam" id="PF02602"/>
    </source>
</evidence>
<keyword evidence="3" id="KW-0169">Cobalamin biosynthesis</keyword>
<dbReference type="GO" id="GO:0009236">
    <property type="term" value="P:cobalamin biosynthetic process"/>
    <property type="evidence" value="ECO:0007669"/>
    <property type="project" value="UniProtKB-KW"/>
</dbReference>
<evidence type="ECO:0000256" key="4">
    <source>
        <dbReference type="ARBA" id="ARBA00022603"/>
    </source>
</evidence>
<evidence type="ECO:0000256" key="3">
    <source>
        <dbReference type="ARBA" id="ARBA00022573"/>
    </source>
</evidence>
<dbReference type="Pfam" id="PF02602">
    <property type="entry name" value="HEM4"/>
    <property type="match status" value="1"/>
</dbReference>
<dbReference type="PROSITE" id="PS00840">
    <property type="entry name" value="SUMT_2"/>
    <property type="match status" value="1"/>
</dbReference>
<dbReference type="InterPro" id="IPR050161">
    <property type="entry name" value="Siro_Cobalamin_biosynth"/>
</dbReference>
<dbReference type="GO" id="GO:0004851">
    <property type="term" value="F:uroporphyrin-III C-methyltransferase activity"/>
    <property type="evidence" value="ECO:0007669"/>
    <property type="project" value="UniProtKB-EC"/>
</dbReference>
<gene>
    <name evidence="13" type="ORF">SAMN05421753_11297</name>
</gene>
<dbReference type="PANTHER" id="PTHR45790">
    <property type="entry name" value="SIROHEME SYNTHASE-RELATED"/>
    <property type="match status" value="1"/>
</dbReference>
<dbReference type="FunFam" id="3.40.1010.10:FF:000001">
    <property type="entry name" value="Siroheme synthase"/>
    <property type="match status" value="1"/>
</dbReference>
<keyword evidence="4 10" id="KW-0489">Methyltransferase</keyword>
<keyword evidence="14" id="KW-1185">Reference proteome</keyword>
<dbReference type="PANTHER" id="PTHR45790:SF3">
    <property type="entry name" value="S-ADENOSYL-L-METHIONINE-DEPENDENT UROPORPHYRINOGEN III METHYLTRANSFERASE, CHLOROPLASTIC"/>
    <property type="match status" value="1"/>
</dbReference>
<dbReference type="OrthoDB" id="9815856at2"/>
<dbReference type="InterPro" id="IPR014777">
    <property type="entry name" value="4pyrrole_Mease_sub1"/>
</dbReference>
<evidence type="ECO:0000256" key="2">
    <source>
        <dbReference type="ARBA" id="ARBA00012162"/>
    </source>
</evidence>
<dbReference type="PROSITE" id="PS00839">
    <property type="entry name" value="SUMT_1"/>
    <property type="match status" value="1"/>
</dbReference>
<evidence type="ECO:0000256" key="9">
    <source>
        <dbReference type="ARBA" id="ARBA00060548"/>
    </source>
</evidence>
<sequence length="504" mass="53630">MAGVGKVYLVGAGPGDPGLLTLKGQRCLAEADVVVYDGLVNPLLLRHSRADAVRTCRVGSGSEKHLVQEEINQQLVAYGLAGKTVVRLKGGDPFIFGRGSEEAAALAAAGVPFEVVPGVTAATAAAVYAGISLTHRELASAVAFVTGHEDPAKPETSLDYEVLAKFPGTLVFYMGLHRLPQIAARLQQHGKPSGTPVAVISRGSTPLQRTITGPLGEIAALVAQAKLHAPSLIIVGDCVTQRDTINWFEKLPLAGISIGITRPEGHADNAIELALALGAQPVLMPTIQIEPLTDWTEVDAALDSIAQYDWLVFTSVVGVDALLGRLWSRGDDARKLSHVKLAAIGPATAERLHAYRLRADLVPDEFRGEALAAALAPHVRGKKVLWARASRGREVLPEQLTAAGADFKTVVAYDHVDVETYPTTVQQLLADGDLQWIALSSPSIARNVAKLIPPSQRQAVKFAAISPVTEQAAIESGLEIAVVAKEYTWQGLFDAIRDAHRKRL</sequence>
<dbReference type="InterPro" id="IPR000878">
    <property type="entry name" value="4pyrrol_Mease"/>
</dbReference>
<feature type="domain" description="Tetrapyrrole methylase" evidence="11">
    <location>
        <begin position="6"/>
        <end position="219"/>
    </location>
</feature>
<comment type="similarity">
    <text evidence="1 10">Belongs to the precorrin methyltransferase family.</text>
</comment>
<proteinExistence type="inferred from homology"/>
<feature type="domain" description="Tetrapyrrole biosynthesis uroporphyrinogen III synthase" evidence="12">
    <location>
        <begin position="272"/>
        <end position="493"/>
    </location>
</feature>
<reference evidence="14" key="1">
    <citation type="submission" date="2016-10" db="EMBL/GenBank/DDBJ databases">
        <authorList>
            <person name="Varghese N."/>
            <person name="Submissions S."/>
        </authorList>
    </citation>
    <scope>NUCLEOTIDE SEQUENCE [LARGE SCALE GENOMIC DNA]</scope>
    <source>
        <strain evidence="14">DSM 26348</strain>
    </source>
</reference>
<evidence type="ECO:0000313" key="14">
    <source>
        <dbReference type="Proteomes" id="UP000199518"/>
    </source>
</evidence>
<accession>A0A1I3L0G7</accession>
<dbReference type="RefSeq" id="WP_092051862.1">
    <property type="nucleotide sequence ID" value="NZ_FOQD01000012.1"/>
</dbReference>
<dbReference type="InterPro" id="IPR035996">
    <property type="entry name" value="4pyrrol_Methylase_sf"/>
</dbReference>
<evidence type="ECO:0000256" key="5">
    <source>
        <dbReference type="ARBA" id="ARBA00022679"/>
    </source>
</evidence>
<name>A0A1I3L0G7_9PLAN</name>
<comment type="pathway">
    <text evidence="9">Cofactor biosynthesis; adenosylcobalamin biosynthesis; precorrin-2 from uroporphyrinogen III: step 1/1.</text>
</comment>
<dbReference type="EMBL" id="FOQD01000012">
    <property type="protein sequence ID" value="SFI78098.1"/>
    <property type="molecule type" value="Genomic_DNA"/>
</dbReference>
<dbReference type="Proteomes" id="UP000199518">
    <property type="component" value="Unassembled WGS sequence"/>
</dbReference>
<dbReference type="GO" id="GO:0019354">
    <property type="term" value="P:siroheme biosynthetic process"/>
    <property type="evidence" value="ECO:0007669"/>
    <property type="project" value="InterPro"/>
</dbReference>
<dbReference type="NCBIfam" id="NF004790">
    <property type="entry name" value="PRK06136.1"/>
    <property type="match status" value="1"/>
</dbReference>
<keyword evidence="6" id="KW-0949">S-adenosyl-L-methionine</keyword>
<dbReference type="AlphaFoldDB" id="A0A1I3L0G7"/>
<dbReference type="InterPro" id="IPR003754">
    <property type="entry name" value="4pyrrol_synth_uPrphyn_synth"/>
</dbReference>
<dbReference type="STRING" id="1576369.SAMN05421753_11297"/>
<dbReference type="CDD" id="cd06578">
    <property type="entry name" value="HemD"/>
    <property type="match status" value="1"/>
</dbReference>
<dbReference type="GO" id="GO:0004852">
    <property type="term" value="F:uroporphyrinogen-III synthase activity"/>
    <property type="evidence" value="ECO:0007669"/>
    <property type="project" value="InterPro"/>
</dbReference>
<organism evidence="13 14">
    <name type="scientific">Planctomicrobium piriforme</name>
    <dbReference type="NCBI Taxonomy" id="1576369"/>
    <lineage>
        <taxon>Bacteria</taxon>
        <taxon>Pseudomonadati</taxon>
        <taxon>Planctomycetota</taxon>
        <taxon>Planctomycetia</taxon>
        <taxon>Planctomycetales</taxon>
        <taxon>Planctomycetaceae</taxon>
        <taxon>Planctomicrobium</taxon>
    </lineage>
</organism>
<dbReference type="SUPFAM" id="SSF69618">
    <property type="entry name" value="HemD-like"/>
    <property type="match status" value="1"/>
</dbReference>
<keyword evidence="7" id="KW-0627">Porphyrin biosynthesis</keyword>
<dbReference type="Gene3D" id="3.30.950.10">
    <property type="entry name" value="Methyltransferase, Cobalt-precorrin-4 Transmethylase, Domain 2"/>
    <property type="match status" value="1"/>
</dbReference>
<evidence type="ECO:0000256" key="6">
    <source>
        <dbReference type="ARBA" id="ARBA00022691"/>
    </source>
</evidence>
<evidence type="ECO:0000256" key="10">
    <source>
        <dbReference type="RuleBase" id="RU003960"/>
    </source>
</evidence>
<evidence type="ECO:0000256" key="1">
    <source>
        <dbReference type="ARBA" id="ARBA00005879"/>
    </source>
</evidence>
<keyword evidence="5 10" id="KW-0808">Transferase</keyword>
<dbReference type="InterPro" id="IPR006366">
    <property type="entry name" value="CobA/CysG_C"/>
</dbReference>
<evidence type="ECO:0000256" key="8">
    <source>
        <dbReference type="ARBA" id="ARBA00025705"/>
    </source>
</evidence>
<dbReference type="CDD" id="cd11642">
    <property type="entry name" value="SUMT"/>
    <property type="match status" value="1"/>
</dbReference>